<proteinExistence type="predicted"/>
<name>A0ABP4V314_9ACTN</name>
<evidence type="ECO:0008006" key="4">
    <source>
        <dbReference type="Google" id="ProtNLM"/>
    </source>
</evidence>
<protein>
    <recommendedName>
        <fullName evidence="4">Ribosomally synthesized peptide with SipW-like signal peptide</fullName>
    </recommendedName>
</protein>
<sequence>MNANEPLTPDAQLKQQERSRKRKAILAGGVVLGLGAAVTLAAWSDDVFANGTFGTGTFELQGNVYGAPESTYENYDTSPGDALTFVLTPNNMAPGDTVYAPISIATSDQTSTEALVSLTGATAPADPNAARLFNNLTFEINTIAEGGICNPAVFGAGTELLGPGALTRDLADAFTVAANQDTEQHLCFAVTLPDNETTGAVDMQGLSTGPVVWQFTGESVTTN</sequence>
<dbReference type="EMBL" id="BAAAQG010000015">
    <property type="protein sequence ID" value="GAA1716925.1"/>
    <property type="molecule type" value="Genomic_DNA"/>
</dbReference>
<evidence type="ECO:0000256" key="1">
    <source>
        <dbReference type="SAM" id="Phobius"/>
    </source>
</evidence>
<dbReference type="NCBIfam" id="TIGR04088">
    <property type="entry name" value="cognate_SipW"/>
    <property type="match status" value="1"/>
</dbReference>
<reference evidence="3" key="1">
    <citation type="journal article" date="2019" name="Int. J. Syst. Evol. Microbiol.">
        <title>The Global Catalogue of Microorganisms (GCM) 10K type strain sequencing project: providing services to taxonomists for standard genome sequencing and annotation.</title>
        <authorList>
            <consortium name="The Broad Institute Genomics Platform"/>
            <consortium name="The Broad Institute Genome Sequencing Center for Infectious Disease"/>
            <person name="Wu L."/>
            <person name="Ma J."/>
        </authorList>
    </citation>
    <scope>NUCLEOTIDE SEQUENCE [LARGE SCALE GENOMIC DNA]</scope>
    <source>
        <strain evidence="3">JCM 16002</strain>
    </source>
</reference>
<organism evidence="2 3">
    <name type="scientific">Dietzia cercidiphylli</name>
    <dbReference type="NCBI Taxonomy" id="498199"/>
    <lineage>
        <taxon>Bacteria</taxon>
        <taxon>Bacillati</taxon>
        <taxon>Actinomycetota</taxon>
        <taxon>Actinomycetes</taxon>
        <taxon>Mycobacteriales</taxon>
        <taxon>Dietziaceae</taxon>
        <taxon>Dietzia</taxon>
    </lineage>
</organism>
<dbReference type="RefSeq" id="WP_182659051.1">
    <property type="nucleotide sequence ID" value="NZ_BAAAQG010000015.1"/>
</dbReference>
<dbReference type="Proteomes" id="UP001500383">
    <property type="component" value="Unassembled WGS sequence"/>
</dbReference>
<keyword evidence="1" id="KW-0472">Membrane</keyword>
<keyword evidence="1" id="KW-0812">Transmembrane</keyword>
<dbReference type="InterPro" id="IPR023833">
    <property type="entry name" value="Signal_pept_SipW-depend-type"/>
</dbReference>
<keyword evidence="3" id="KW-1185">Reference proteome</keyword>
<evidence type="ECO:0000313" key="3">
    <source>
        <dbReference type="Proteomes" id="UP001500383"/>
    </source>
</evidence>
<gene>
    <name evidence="2" type="ORF">GCM10009831_28490</name>
</gene>
<feature type="transmembrane region" description="Helical" evidence="1">
    <location>
        <begin position="24"/>
        <end position="43"/>
    </location>
</feature>
<keyword evidence="1" id="KW-1133">Transmembrane helix</keyword>
<evidence type="ECO:0000313" key="2">
    <source>
        <dbReference type="EMBL" id="GAA1716925.1"/>
    </source>
</evidence>
<accession>A0ABP4V314</accession>
<comment type="caution">
    <text evidence="2">The sequence shown here is derived from an EMBL/GenBank/DDBJ whole genome shotgun (WGS) entry which is preliminary data.</text>
</comment>